<name>A0AC61QZE9_9FIRM</name>
<proteinExistence type="predicted"/>
<dbReference type="Proteomes" id="UP000307720">
    <property type="component" value="Unassembled WGS sequence"/>
</dbReference>
<accession>A0AC61QZE9</accession>
<keyword evidence="2" id="KW-1185">Reference proteome</keyword>
<protein>
    <submittedName>
        <fullName evidence="1">DNA-protecting protein DprA</fullName>
    </submittedName>
</protein>
<organism evidence="1 2">
    <name type="scientific">Hominisplanchenecus murintestinalis</name>
    <dbReference type="NCBI Taxonomy" id="2941517"/>
    <lineage>
        <taxon>Bacteria</taxon>
        <taxon>Bacillati</taxon>
        <taxon>Bacillota</taxon>
        <taxon>Clostridia</taxon>
        <taxon>Lachnospirales</taxon>
        <taxon>Lachnospiraceae</taxon>
        <taxon>Hominisplanchenecus</taxon>
    </lineage>
</organism>
<evidence type="ECO:0000313" key="2">
    <source>
        <dbReference type="Proteomes" id="UP000307720"/>
    </source>
</evidence>
<dbReference type="EMBL" id="SRZB01000022">
    <property type="protein sequence ID" value="TGX98056.1"/>
    <property type="molecule type" value="Genomic_DNA"/>
</dbReference>
<reference evidence="1" key="1">
    <citation type="submission" date="2019-04" db="EMBL/GenBank/DDBJ databases">
        <title>Microbes associate with the intestines of laboratory mice.</title>
        <authorList>
            <person name="Navarre W."/>
            <person name="Wong E."/>
            <person name="Huang K."/>
            <person name="Tropini C."/>
            <person name="Ng K."/>
            <person name="Yu B."/>
        </authorList>
    </citation>
    <scope>NUCLEOTIDE SEQUENCE</scope>
    <source>
        <strain evidence="1">NM72_1-8</strain>
    </source>
</reference>
<sequence length="370" mass="40993">MTEVRRLEGNVMEDYWLWLCCQKELYRPHIAKLIQYFGSPREVFQASGKALQDSGCLTGKQVTGLLKSRAGWDKEETRHQLERKGISFISAGQEEFPKRLKGIPDCPFGIFFKGKLPEDDRKTVGIVGARRCSYYGKQMAERLAAALAECGAVVVSGMALGIDGYAQTAALEAGGESLAVLGCGADVCYPRRNLPLYRRLEEGGSILSEYPPGREPLALHFPMRNRIISGMSDCVLVIEAKESSGSLITADLALEQGKDIYALPGRVGDTLSAGCNRLICQGAGIIISESELLSVLNFHKKEKRKNKKPRKPLETKEELLYSCVDLHPKSLQEIVSDIKLPVQEVMAGLTVLEMKGYVEEPRKNHYVRQV</sequence>
<evidence type="ECO:0000313" key="1">
    <source>
        <dbReference type="EMBL" id="TGX98056.1"/>
    </source>
</evidence>
<gene>
    <name evidence="1" type="primary">dprA</name>
    <name evidence="1" type="ORF">E5357_10230</name>
</gene>
<comment type="caution">
    <text evidence="1">The sequence shown here is derived from an EMBL/GenBank/DDBJ whole genome shotgun (WGS) entry which is preliminary data.</text>
</comment>